<feature type="domain" description="Smr" evidence="9">
    <location>
        <begin position="701"/>
        <end position="776"/>
    </location>
</feature>
<gene>
    <name evidence="7" type="primary">mutS2</name>
    <name evidence="7" type="synonym">rqcU</name>
    <name evidence="10" type="ORF">SAMN02745189_00260</name>
</gene>
<dbReference type="InterPro" id="IPR005747">
    <property type="entry name" value="MutS2"/>
</dbReference>
<dbReference type="PIRSF" id="PIRSF005814">
    <property type="entry name" value="MutS_YshD"/>
    <property type="match status" value="1"/>
</dbReference>
<reference evidence="10 11" key="1">
    <citation type="submission" date="2016-11" db="EMBL/GenBank/DDBJ databases">
        <authorList>
            <person name="Jaros S."/>
            <person name="Januszkiewicz K."/>
            <person name="Wedrychowicz H."/>
        </authorList>
    </citation>
    <scope>NUCLEOTIDE SEQUENCE [LARGE SCALE GENOMIC DNA]</scope>
    <source>
        <strain evidence="10 11">DSM 16010</strain>
    </source>
</reference>
<dbReference type="CDD" id="cd03280">
    <property type="entry name" value="ABC_MutS2"/>
    <property type="match status" value="1"/>
</dbReference>
<dbReference type="Pfam" id="PF00488">
    <property type="entry name" value="MutS_V"/>
    <property type="match status" value="1"/>
</dbReference>
<dbReference type="PROSITE" id="PS00486">
    <property type="entry name" value="DNA_MISMATCH_REPAIR_2"/>
    <property type="match status" value="1"/>
</dbReference>
<keyword evidence="8" id="KW-0175">Coiled coil</keyword>
<evidence type="ECO:0000313" key="11">
    <source>
        <dbReference type="Proteomes" id="UP000184206"/>
    </source>
</evidence>
<dbReference type="InterPro" id="IPR007696">
    <property type="entry name" value="DNA_mismatch_repair_MutS_core"/>
</dbReference>
<organism evidence="10 11">
    <name type="scientific">Lacicoccus alkaliphilus DSM 16010</name>
    <dbReference type="NCBI Taxonomy" id="1123231"/>
    <lineage>
        <taxon>Bacteria</taxon>
        <taxon>Bacillati</taxon>
        <taxon>Bacillota</taxon>
        <taxon>Bacilli</taxon>
        <taxon>Bacillales</taxon>
        <taxon>Salinicoccaceae</taxon>
        <taxon>Lacicoccus</taxon>
    </lineage>
</organism>
<dbReference type="InterPro" id="IPR002625">
    <property type="entry name" value="Smr_dom"/>
</dbReference>
<keyword evidence="5 7" id="KW-0694">RNA-binding</keyword>
<comment type="similarity">
    <text evidence="7">Belongs to the DNA mismatch repair MutS family. MutS2 subfamily.</text>
</comment>
<evidence type="ECO:0000259" key="9">
    <source>
        <dbReference type="PROSITE" id="PS50828"/>
    </source>
</evidence>
<evidence type="ECO:0000256" key="3">
    <source>
        <dbReference type="ARBA" id="ARBA00022801"/>
    </source>
</evidence>
<dbReference type="GO" id="GO:0043023">
    <property type="term" value="F:ribosomal large subunit binding"/>
    <property type="evidence" value="ECO:0007669"/>
    <property type="project" value="UniProtKB-UniRule"/>
</dbReference>
<protein>
    <recommendedName>
        <fullName evidence="7">Endonuclease MutS2</fullName>
        <ecNumber evidence="7">3.1.-.-</ecNumber>
    </recommendedName>
    <alternativeName>
        <fullName evidence="7">Ribosome-associated protein quality control-upstream factor</fullName>
        <shortName evidence="7">RQC-upstream factor</shortName>
        <shortName evidence="7">RqcU</shortName>
        <ecNumber evidence="7">3.6.4.-</ecNumber>
    </alternativeName>
</protein>
<dbReference type="SUPFAM" id="SSF160443">
    <property type="entry name" value="SMR domain-like"/>
    <property type="match status" value="1"/>
</dbReference>
<dbReference type="Pfam" id="PF01713">
    <property type="entry name" value="Smr"/>
    <property type="match status" value="1"/>
</dbReference>
<feature type="coiled-coil region" evidence="8">
    <location>
        <begin position="523"/>
        <end position="568"/>
    </location>
</feature>
<dbReference type="EC" id="3.6.4.-" evidence="7"/>
<keyword evidence="6 7" id="KW-0238">DNA-binding</keyword>
<dbReference type="STRING" id="1123231.SAMN02745189_00260"/>
<dbReference type="GO" id="GO:0005524">
    <property type="term" value="F:ATP binding"/>
    <property type="evidence" value="ECO:0007669"/>
    <property type="project" value="UniProtKB-UniRule"/>
</dbReference>
<dbReference type="SUPFAM" id="SSF48334">
    <property type="entry name" value="DNA repair protein MutS, domain III"/>
    <property type="match status" value="1"/>
</dbReference>
<keyword evidence="7" id="KW-0540">Nuclease</keyword>
<proteinExistence type="inferred from homology"/>
<dbReference type="InterPro" id="IPR000432">
    <property type="entry name" value="DNA_mismatch_repair_MutS_C"/>
</dbReference>
<evidence type="ECO:0000256" key="5">
    <source>
        <dbReference type="ARBA" id="ARBA00022884"/>
    </source>
</evidence>
<evidence type="ECO:0000256" key="2">
    <source>
        <dbReference type="ARBA" id="ARBA00022741"/>
    </source>
</evidence>
<sequence>MNERTFRTLEFDKILSQMRGHAVSDKTRQAVTPALVSNDMDEVRTMIEEVDDASTILRYRNVEMAGITDIKEHVGRALIGSMLSIGDFNEIKNMLFRKHSLYNLFEEFESDEVEVGRISHFIMNLPDIHHLYKKISATVDETGVLDHASENLLRIRRRINAEEGKIREKLNDLIRGNQQRKLSDGIITMRNNRYVVPVKIEHRSDFNGIVHDMSQSGQTVYMEPMAVVQMTNRIQSLRDEEALEIERILYDLSARTAEVSEELSMTDDNLHHLDMVFAKAKYGMSIGGTKPEISDTRRIYLPAAFHPLIDSAEVVKNDIMVDEDTQAVIITGPNTGGKTVTLKTVGLSQLMAQAGIPVPARDGSVLPVFKKVYSDIGDEQSIEQSLSTFSSHLTNTKVIIDNADDETLVLLDEVGAGTDPEEGAALAIGIIENLLAKRSTLIATTHYPQIKSFSYTRDDVVNASVEFDVNTLSPTYRLLMGIPGRSNAFEISNKLGLDPSIIERAKELVKSDSKDVNDMITALESHTTNARGYEEETERLLQEARQLQGELKEQYDQYQEHKEKLFKEARHEANRVIRQSEVKAEGIIEELNSMKADGAKNLEEHEIIEKRKGLRDSYHQESLKQQVENEKTESFEAGDSVDVLSYGQKGEILSIEKDEAIVQMGILKMNIPLKELKKRKKEKVTRPVARRTGKSVVKSSLDLRGSRYEEAIMALDRYLDQVLLSSYSQVEIIHGKGTGALQKGVQEHLKQHPKVKSYRMGHPNEGGFGVTIVEMK</sequence>
<name>A0A1M7AVK0_9BACL</name>
<dbReference type="SMART" id="SM00534">
    <property type="entry name" value="MUTSac"/>
    <property type="match status" value="1"/>
</dbReference>
<dbReference type="HAMAP" id="MF_00092">
    <property type="entry name" value="MutS2"/>
    <property type="match status" value="1"/>
</dbReference>
<dbReference type="InterPro" id="IPR045076">
    <property type="entry name" value="MutS"/>
</dbReference>
<dbReference type="GO" id="GO:0030983">
    <property type="term" value="F:mismatched DNA binding"/>
    <property type="evidence" value="ECO:0007669"/>
    <property type="project" value="InterPro"/>
</dbReference>
<evidence type="ECO:0000256" key="6">
    <source>
        <dbReference type="ARBA" id="ARBA00023125"/>
    </source>
</evidence>
<evidence type="ECO:0000313" key="10">
    <source>
        <dbReference type="EMBL" id="SHL46449.1"/>
    </source>
</evidence>
<dbReference type="Pfam" id="PF20297">
    <property type="entry name" value="MSSS"/>
    <property type="match status" value="1"/>
</dbReference>
<dbReference type="AlphaFoldDB" id="A0A1M7AVK0"/>
<dbReference type="InterPro" id="IPR036187">
    <property type="entry name" value="DNA_mismatch_repair_MutS_sf"/>
</dbReference>
<dbReference type="Gene3D" id="3.40.50.300">
    <property type="entry name" value="P-loop containing nucleotide triphosphate hydrolases"/>
    <property type="match status" value="1"/>
</dbReference>
<dbReference type="EC" id="3.1.-.-" evidence="7"/>
<evidence type="ECO:0000256" key="1">
    <source>
        <dbReference type="ARBA" id="ARBA00022730"/>
    </source>
</evidence>
<dbReference type="InterPro" id="IPR046893">
    <property type="entry name" value="MSSS"/>
</dbReference>
<dbReference type="RefSeq" id="WP_072707556.1">
    <property type="nucleotide sequence ID" value="NZ_FRCF01000002.1"/>
</dbReference>
<evidence type="ECO:0000256" key="4">
    <source>
        <dbReference type="ARBA" id="ARBA00022840"/>
    </source>
</evidence>
<dbReference type="OrthoDB" id="9808166at2"/>
<keyword evidence="1 7" id="KW-0699">rRNA-binding</keyword>
<dbReference type="GO" id="GO:0045910">
    <property type="term" value="P:negative regulation of DNA recombination"/>
    <property type="evidence" value="ECO:0007669"/>
    <property type="project" value="InterPro"/>
</dbReference>
<dbReference type="Proteomes" id="UP000184206">
    <property type="component" value="Unassembled WGS sequence"/>
</dbReference>
<evidence type="ECO:0000256" key="8">
    <source>
        <dbReference type="SAM" id="Coils"/>
    </source>
</evidence>
<dbReference type="PROSITE" id="PS50828">
    <property type="entry name" value="SMR"/>
    <property type="match status" value="1"/>
</dbReference>
<comment type="function">
    <text evidence="7">Endonuclease that is involved in the suppression of homologous recombination and thus may have a key role in the control of bacterial genetic diversity.</text>
</comment>
<dbReference type="InterPro" id="IPR036063">
    <property type="entry name" value="Smr_dom_sf"/>
</dbReference>
<dbReference type="EMBL" id="FRCF01000002">
    <property type="protein sequence ID" value="SHL46449.1"/>
    <property type="molecule type" value="Genomic_DNA"/>
</dbReference>
<dbReference type="GO" id="GO:0140664">
    <property type="term" value="F:ATP-dependent DNA damage sensor activity"/>
    <property type="evidence" value="ECO:0007669"/>
    <property type="project" value="InterPro"/>
</dbReference>
<dbReference type="GO" id="GO:0072344">
    <property type="term" value="P:rescue of stalled ribosome"/>
    <property type="evidence" value="ECO:0007669"/>
    <property type="project" value="UniProtKB-UniRule"/>
</dbReference>
<evidence type="ECO:0000256" key="7">
    <source>
        <dbReference type="HAMAP-Rule" id="MF_00092"/>
    </source>
</evidence>
<feature type="binding site" evidence="7">
    <location>
        <begin position="332"/>
        <end position="339"/>
    </location>
    <ligand>
        <name>ATP</name>
        <dbReference type="ChEBI" id="CHEBI:30616"/>
    </ligand>
</feature>
<accession>A0A1M7AVK0</accession>
<dbReference type="GO" id="GO:0004519">
    <property type="term" value="F:endonuclease activity"/>
    <property type="evidence" value="ECO:0007669"/>
    <property type="project" value="UniProtKB-UniRule"/>
</dbReference>
<dbReference type="PANTHER" id="PTHR48466">
    <property type="entry name" value="OS10G0509000 PROTEIN-RELATED"/>
    <property type="match status" value="1"/>
</dbReference>
<dbReference type="FunFam" id="3.40.50.300:FF:000830">
    <property type="entry name" value="Endonuclease MutS2"/>
    <property type="match status" value="1"/>
</dbReference>
<keyword evidence="11" id="KW-1185">Reference proteome</keyword>
<dbReference type="SMART" id="SM00463">
    <property type="entry name" value="SMR"/>
    <property type="match status" value="1"/>
</dbReference>
<dbReference type="InterPro" id="IPR027417">
    <property type="entry name" value="P-loop_NTPase"/>
</dbReference>
<keyword evidence="2 7" id="KW-0547">Nucleotide-binding</keyword>
<dbReference type="NCBIfam" id="TIGR01069">
    <property type="entry name" value="mutS2"/>
    <property type="match status" value="1"/>
</dbReference>
<keyword evidence="3 7" id="KW-0378">Hydrolase</keyword>
<dbReference type="PANTHER" id="PTHR48466:SF2">
    <property type="entry name" value="OS10G0509000 PROTEIN"/>
    <property type="match status" value="1"/>
</dbReference>
<dbReference type="GO" id="GO:0006298">
    <property type="term" value="P:mismatch repair"/>
    <property type="evidence" value="ECO:0007669"/>
    <property type="project" value="InterPro"/>
</dbReference>
<dbReference type="SUPFAM" id="SSF52540">
    <property type="entry name" value="P-loop containing nucleoside triphosphate hydrolases"/>
    <property type="match status" value="1"/>
</dbReference>
<keyword evidence="4 7" id="KW-0067">ATP-binding</keyword>
<dbReference type="Gene3D" id="3.30.1370.110">
    <property type="match status" value="1"/>
</dbReference>
<keyword evidence="7" id="KW-0255">Endonuclease</keyword>
<dbReference type="GO" id="GO:0019843">
    <property type="term" value="F:rRNA binding"/>
    <property type="evidence" value="ECO:0007669"/>
    <property type="project" value="UniProtKB-UniRule"/>
</dbReference>
<comment type="function">
    <text evidence="7">Acts as a ribosome collision sensor, splitting the ribosome into its 2 subunits. Detects stalled/collided 70S ribosomes which it binds and splits by an ATP-hydrolysis driven conformational change. Acts upstream of the ribosome quality control system (RQC), a ribosome-associated complex that mediates the extraction of incompletely synthesized nascent chains from stalled ribosomes and their subsequent degradation. Probably generates substrates for RQC.</text>
</comment>
<dbReference type="GO" id="GO:0016887">
    <property type="term" value="F:ATP hydrolysis activity"/>
    <property type="evidence" value="ECO:0007669"/>
    <property type="project" value="InterPro"/>
</dbReference>
<comment type="subunit">
    <text evidence="7">Homodimer. Binds to stalled ribosomes, contacting rRNA.</text>
</comment>
<dbReference type="SMART" id="SM00533">
    <property type="entry name" value="MUTSd"/>
    <property type="match status" value="1"/>
</dbReference>